<reference evidence="1" key="1">
    <citation type="journal article" date="2021" name="Proc. Natl. Acad. Sci. U.S.A.">
        <title>A Catalog of Tens of Thousands of Viruses from Human Metagenomes Reveals Hidden Associations with Chronic Diseases.</title>
        <authorList>
            <person name="Tisza M.J."/>
            <person name="Buck C.B."/>
        </authorList>
    </citation>
    <scope>NUCLEOTIDE SEQUENCE</scope>
    <source>
        <strain evidence="1">CtpWp23</strain>
    </source>
</reference>
<sequence length="30" mass="3073">MGARFLKPACTKAKHQAKNCAGCSAVSVHG</sequence>
<proteinExistence type="predicted"/>
<organism evidence="1">
    <name type="scientific">Podoviridae sp. ctpWp23</name>
    <dbReference type="NCBI Taxonomy" id="2825277"/>
    <lineage>
        <taxon>Viruses</taxon>
        <taxon>Duplodnaviria</taxon>
        <taxon>Heunggongvirae</taxon>
        <taxon>Uroviricota</taxon>
        <taxon>Caudoviricetes</taxon>
    </lineage>
</organism>
<dbReference type="EMBL" id="BK015977">
    <property type="protein sequence ID" value="DAF88090.1"/>
    <property type="molecule type" value="Genomic_DNA"/>
</dbReference>
<accession>A0A8S5U0Z2</accession>
<protein>
    <submittedName>
        <fullName evidence="1">Uncharacterized protein</fullName>
    </submittedName>
</protein>
<name>A0A8S5U0Z2_9CAUD</name>
<evidence type="ECO:0000313" key="1">
    <source>
        <dbReference type="EMBL" id="DAF88090.1"/>
    </source>
</evidence>